<keyword evidence="19" id="KW-1185">Reference proteome</keyword>
<dbReference type="GO" id="GO:0006428">
    <property type="term" value="P:isoleucyl-tRNA aminoacylation"/>
    <property type="evidence" value="ECO:0007669"/>
    <property type="project" value="UniProtKB-UniRule"/>
</dbReference>
<feature type="binding site" evidence="15">
    <location>
        <position position="627"/>
    </location>
    <ligand>
        <name>ATP</name>
        <dbReference type="ChEBI" id="CHEBI:30616"/>
    </ligand>
</feature>
<dbReference type="Gene3D" id="3.40.50.620">
    <property type="entry name" value="HUPs"/>
    <property type="match status" value="2"/>
</dbReference>
<comment type="subcellular location">
    <subcellularLocation>
        <location evidence="2 15">Cytoplasm</location>
    </subcellularLocation>
</comment>
<dbReference type="Pfam" id="PF19302">
    <property type="entry name" value="DUF5915"/>
    <property type="match status" value="1"/>
</dbReference>
<comment type="catalytic activity">
    <reaction evidence="14 15">
        <text>tRNA(Ile) + L-isoleucine + ATP = L-isoleucyl-tRNA(Ile) + AMP + diphosphate</text>
        <dbReference type="Rhea" id="RHEA:11060"/>
        <dbReference type="Rhea" id="RHEA-COMP:9666"/>
        <dbReference type="Rhea" id="RHEA-COMP:9695"/>
        <dbReference type="ChEBI" id="CHEBI:30616"/>
        <dbReference type="ChEBI" id="CHEBI:33019"/>
        <dbReference type="ChEBI" id="CHEBI:58045"/>
        <dbReference type="ChEBI" id="CHEBI:78442"/>
        <dbReference type="ChEBI" id="CHEBI:78528"/>
        <dbReference type="ChEBI" id="CHEBI:456215"/>
        <dbReference type="EC" id="6.1.1.5"/>
    </reaction>
</comment>
<dbReference type="GO" id="GO:0004822">
    <property type="term" value="F:isoleucine-tRNA ligase activity"/>
    <property type="evidence" value="ECO:0007669"/>
    <property type="project" value="UniProtKB-UniRule"/>
</dbReference>
<keyword evidence="7 15" id="KW-0479">Metal-binding</keyword>
<evidence type="ECO:0000313" key="19">
    <source>
        <dbReference type="Proteomes" id="UP000034883"/>
    </source>
</evidence>
<dbReference type="InterPro" id="IPR009080">
    <property type="entry name" value="tRNAsynth_Ia_anticodon-bd"/>
</dbReference>
<keyword evidence="11 15" id="KW-0648">Protein biosynthesis</keyword>
<evidence type="ECO:0000256" key="14">
    <source>
        <dbReference type="ARBA" id="ARBA00048359"/>
    </source>
</evidence>
<dbReference type="STRING" id="927083.DB32_003728"/>
<dbReference type="InterPro" id="IPR023586">
    <property type="entry name" value="Ile-tRNA-ligase_type2"/>
</dbReference>
<dbReference type="KEGG" id="samy:DB32_003728"/>
<comment type="subunit">
    <text evidence="4 15">Monomer.</text>
</comment>
<keyword evidence="10 15" id="KW-0067">ATP-binding</keyword>
<dbReference type="Proteomes" id="UP000034883">
    <property type="component" value="Chromosome"/>
</dbReference>
<feature type="domain" description="Aminoacyl-tRNA synthetase class Ia" evidence="16">
    <location>
        <begin position="20"/>
        <end position="656"/>
    </location>
</feature>
<dbReference type="OrthoDB" id="9810365at2"/>
<reference evidence="18 19" key="1">
    <citation type="submission" date="2015-03" db="EMBL/GenBank/DDBJ databases">
        <title>Genome assembly of Sandaracinus amylolyticus DSM 53668.</title>
        <authorList>
            <person name="Sharma G."/>
            <person name="Subramanian S."/>
        </authorList>
    </citation>
    <scope>NUCLEOTIDE SEQUENCE [LARGE SCALE GENOMIC DNA]</scope>
    <source>
        <strain evidence="18 19">DSM 53668</strain>
    </source>
</reference>
<evidence type="ECO:0000256" key="6">
    <source>
        <dbReference type="ARBA" id="ARBA00022598"/>
    </source>
</evidence>
<dbReference type="PANTHER" id="PTHR42780:SF1">
    <property type="entry name" value="ISOLEUCINE--TRNA LIGASE, CYTOPLASMIC"/>
    <property type="match status" value="1"/>
</dbReference>
<evidence type="ECO:0000256" key="1">
    <source>
        <dbReference type="ARBA" id="ARBA00001947"/>
    </source>
</evidence>
<evidence type="ECO:0000256" key="8">
    <source>
        <dbReference type="ARBA" id="ARBA00022741"/>
    </source>
</evidence>
<proteinExistence type="inferred from homology"/>
<comment type="function">
    <text evidence="13 15">Catalyzes the attachment of isoleucine to tRNA(Ile). As IleRS can inadvertently accommodate and process structurally similar amino acids such as valine, to avoid such errors it has two additional distinct tRNA(Ile)-dependent editing activities. One activity is designated as 'pretransfer' editing and involves the hydrolysis of activated Val-AMP. The other activity is designated 'posttransfer' editing and involves deacylation of mischarged Val-tRNA(Ile).</text>
</comment>
<dbReference type="PANTHER" id="PTHR42780">
    <property type="entry name" value="SOLEUCYL-TRNA SYNTHETASE"/>
    <property type="match status" value="1"/>
</dbReference>
<evidence type="ECO:0000313" key="18">
    <source>
        <dbReference type="EMBL" id="AKF06579.1"/>
    </source>
</evidence>
<dbReference type="GO" id="GO:0005524">
    <property type="term" value="F:ATP binding"/>
    <property type="evidence" value="ECO:0007669"/>
    <property type="project" value="UniProtKB-UniRule"/>
</dbReference>
<dbReference type="FunFam" id="3.40.50.620:FF:000063">
    <property type="entry name" value="Isoleucine--tRNA ligase"/>
    <property type="match status" value="1"/>
</dbReference>
<dbReference type="GO" id="GO:0005737">
    <property type="term" value="C:cytoplasm"/>
    <property type="evidence" value="ECO:0007669"/>
    <property type="project" value="UniProtKB-SubCell"/>
</dbReference>
<evidence type="ECO:0000256" key="10">
    <source>
        <dbReference type="ARBA" id="ARBA00022840"/>
    </source>
</evidence>
<dbReference type="CDD" id="cd07961">
    <property type="entry name" value="Anticodon_Ia_Ile_ABEc"/>
    <property type="match status" value="1"/>
</dbReference>
<evidence type="ECO:0000256" key="9">
    <source>
        <dbReference type="ARBA" id="ARBA00022833"/>
    </source>
</evidence>
<keyword evidence="9 15" id="KW-0862">Zinc</keyword>
<evidence type="ECO:0000259" key="16">
    <source>
        <dbReference type="Pfam" id="PF00133"/>
    </source>
</evidence>
<name>A0A0F6SFA0_9BACT</name>
<evidence type="ECO:0000256" key="4">
    <source>
        <dbReference type="ARBA" id="ARBA00011245"/>
    </source>
</evidence>
<keyword evidence="12 15" id="KW-0030">Aminoacyl-tRNA synthetase</keyword>
<keyword evidence="5 15" id="KW-0963">Cytoplasm</keyword>
<evidence type="ECO:0000256" key="2">
    <source>
        <dbReference type="ARBA" id="ARBA00004496"/>
    </source>
</evidence>
<feature type="domain" description="Methionyl/Valyl/Leucyl/Isoleucyl-tRNA synthetase anticodon-binding" evidence="17">
    <location>
        <begin position="711"/>
        <end position="860"/>
    </location>
</feature>
<evidence type="ECO:0000256" key="13">
    <source>
        <dbReference type="ARBA" id="ARBA00025217"/>
    </source>
</evidence>
<dbReference type="HAMAP" id="MF_02003">
    <property type="entry name" value="Ile_tRNA_synth_type2"/>
    <property type="match status" value="1"/>
</dbReference>
<dbReference type="Pfam" id="PF08264">
    <property type="entry name" value="Anticodon_1"/>
    <property type="match status" value="1"/>
</dbReference>
<sequence length="1076" mass="122342">MPFEPVPQKVSFPDLERRFLDLWQRERIFERSVESSEGKPPFVFFEGPPTANGMPHPGHVLTRVMKDVFLRYRSMTGWHVPRRGGWDTHGLPVEVEVEKALGISGRQAIEAYGVEAFTHRCIESVFRYIDEWRKMTQRIAFWVDLDAAYVTFHKPYVESVWWALKTLFDKGLLYQDYKIVWWWPQGGTALSSGEVGQGYKEVDDPSVFVRFPVLSDSGVGAEKTSFLAWTTTPWTLPSHIALAVHEDFDYAVVEVEGERLILAQALIGKVLGDKEHRVVETKKGKDLLGTKYVPPFSYAEPEGGSAPDGKHAHHVIAADFVTLESGAGIVHVAPAFGEEDFKVCKQQGLGFLQLVRPNGTFDERVTDFAGRFCKEADRDIIRNLRQRGLLFKEEVYRHQYPFSWRRDTDPLIQYARRSWFIRTTQEISRVIENNRTIHWEPEHIQEGRFGEFLRSNVDWALSRERFWGTPLPIWINDQTGRMECIDSVEQILAKNPRAFDHWHRAKEANPSLSDHLMVHKPWVDEVTWENPGEPGVYRRVPEVIDCWFDSGCMPFAQHGYPHQNKAQFEREFPADFITEAVDQTRGWFYSLLVISTMLFEKEGYPHPFKNCVVLGLITDEKGQKLSKSKKNYKDPGEMFDLYGADAVRWALYAQSVPGQTNRWFEGGAVEAIKEFLLKVWNVYSFFVTYASIDGWTPSMPRPPISERSDFDRWILAELDQTVRDVRGSLEAYRTHPAARSLSDFIESLSNWYVRRSRARFWASGDSSDKRAAFATLYEVLVDLAKLIAPFTPFLAESLYQNLVRTDDPEAPASVHFTDFPKPHDERRDDALRRDMAAARAIVGLGARVRAQGKLKVRQALAEAIVVVTDESDRRTVERFQDAIVDELNVEKLSFTSEPEKIVQFQLVPNFRALGPKLGKHVPACKAALGKADGSALYRELESNGKIVLALPETTVELEASEVEIRLSAKEGFAAASDRGRVVVLDTHVDDALRRKGMAREAVSKIQGARKTMDLAFDARIALAWEAEGELATALGEHGAYVAGEVLATRMDRGIGAGTKHETDVDGARFTFWIEVA</sequence>
<dbReference type="EC" id="6.1.1.5" evidence="15"/>
<evidence type="ECO:0000259" key="17">
    <source>
        <dbReference type="Pfam" id="PF08264"/>
    </source>
</evidence>
<comment type="domain">
    <text evidence="15">IleRS has two distinct active sites: one for aminoacylation and one for editing. The misactivated valine is translocated from the active site to the editing site, which sterically excludes the correctly activated isoleucine. The single editing site contains two valyl binding pockets, one specific for each substrate (Val-AMP or Val-tRNA(Ile)).</text>
</comment>
<dbReference type="Gene3D" id="1.10.730.10">
    <property type="entry name" value="Isoleucyl-tRNA Synthetase, Domain 1"/>
    <property type="match status" value="1"/>
</dbReference>
<comment type="similarity">
    <text evidence="3 15">Belongs to the class-I aminoacyl-tRNA synthetase family. IleS type 2 subfamily.</text>
</comment>
<comment type="cofactor">
    <cofactor evidence="1 15">
        <name>Zn(2+)</name>
        <dbReference type="ChEBI" id="CHEBI:29105"/>
    </cofactor>
</comment>
<evidence type="ECO:0000256" key="11">
    <source>
        <dbReference type="ARBA" id="ARBA00022917"/>
    </source>
</evidence>
<dbReference type="AlphaFoldDB" id="A0A0F6SFA0"/>
<dbReference type="Gene3D" id="3.90.740.10">
    <property type="entry name" value="Valyl/Leucyl/Isoleucyl-tRNA synthetase, editing domain"/>
    <property type="match status" value="1"/>
</dbReference>
<evidence type="ECO:0000256" key="5">
    <source>
        <dbReference type="ARBA" id="ARBA00022490"/>
    </source>
</evidence>
<protein>
    <recommendedName>
        <fullName evidence="15">Isoleucine--tRNA ligase</fullName>
        <ecNumber evidence="15">6.1.1.5</ecNumber>
    </recommendedName>
    <alternativeName>
        <fullName evidence="15">Isoleucyl-tRNA synthetase</fullName>
        <shortName evidence="15">IleRS</shortName>
    </alternativeName>
</protein>
<dbReference type="GO" id="GO:0008270">
    <property type="term" value="F:zinc ion binding"/>
    <property type="evidence" value="ECO:0007669"/>
    <property type="project" value="UniProtKB-UniRule"/>
</dbReference>
<dbReference type="EMBL" id="CP011125">
    <property type="protein sequence ID" value="AKF06579.1"/>
    <property type="molecule type" value="Genomic_DNA"/>
</dbReference>
<keyword evidence="6 15" id="KW-0436">Ligase</keyword>
<dbReference type="GO" id="GO:0002161">
    <property type="term" value="F:aminoacyl-tRNA deacylase activity"/>
    <property type="evidence" value="ECO:0007669"/>
    <property type="project" value="InterPro"/>
</dbReference>
<accession>A0A0F6SFA0</accession>
<evidence type="ECO:0000256" key="3">
    <source>
        <dbReference type="ARBA" id="ARBA00007078"/>
    </source>
</evidence>
<dbReference type="InterPro" id="IPR013155">
    <property type="entry name" value="M/V/L/I-tRNA-synth_anticd-bd"/>
</dbReference>
<dbReference type="PRINTS" id="PR00984">
    <property type="entry name" value="TRNASYNTHILE"/>
</dbReference>
<dbReference type="SUPFAM" id="SSF52374">
    <property type="entry name" value="Nucleotidylyl transferase"/>
    <property type="match status" value="1"/>
</dbReference>
<dbReference type="InterPro" id="IPR014729">
    <property type="entry name" value="Rossmann-like_a/b/a_fold"/>
</dbReference>
<feature type="short sequence motif" description="'HIGH' region" evidence="15">
    <location>
        <begin position="49"/>
        <end position="59"/>
    </location>
</feature>
<dbReference type="NCBIfam" id="TIGR00392">
    <property type="entry name" value="ileS"/>
    <property type="match status" value="1"/>
</dbReference>
<dbReference type="RefSeq" id="WP_053233738.1">
    <property type="nucleotide sequence ID" value="NZ_CP011125.1"/>
</dbReference>
<dbReference type="InterPro" id="IPR009008">
    <property type="entry name" value="Val/Leu/Ile-tRNA-synth_edit"/>
</dbReference>
<dbReference type="SUPFAM" id="SSF47323">
    <property type="entry name" value="Anticodon-binding domain of a subclass of class I aminoacyl-tRNA synthetases"/>
    <property type="match status" value="1"/>
</dbReference>
<gene>
    <name evidence="15" type="primary">ileS</name>
    <name evidence="18" type="ORF">DB32_003728</name>
</gene>
<organism evidence="18 19">
    <name type="scientific">Sandaracinus amylolyticus</name>
    <dbReference type="NCBI Taxonomy" id="927083"/>
    <lineage>
        <taxon>Bacteria</taxon>
        <taxon>Pseudomonadati</taxon>
        <taxon>Myxococcota</taxon>
        <taxon>Polyangia</taxon>
        <taxon>Polyangiales</taxon>
        <taxon>Sandaracinaceae</taxon>
        <taxon>Sandaracinus</taxon>
    </lineage>
</organism>
<evidence type="ECO:0000256" key="7">
    <source>
        <dbReference type="ARBA" id="ARBA00022723"/>
    </source>
</evidence>
<dbReference type="InterPro" id="IPR033709">
    <property type="entry name" value="Anticodon_Ile_ABEc"/>
</dbReference>
<evidence type="ECO:0000256" key="12">
    <source>
        <dbReference type="ARBA" id="ARBA00023146"/>
    </source>
</evidence>
<dbReference type="Pfam" id="PF00133">
    <property type="entry name" value="tRNA-synt_1"/>
    <property type="match status" value="1"/>
</dbReference>
<dbReference type="InterPro" id="IPR002300">
    <property type="entry name" value="aa-tRNA-synth_Ia"/>
</dbReference>
<dbReference type="InterPro" id="IPR002301">
    <property type="entry name" value="Ile-tRNA-ligase"/>
</dbReference>
<evidence type="ECO:0000256" key="15">
    <source>
        <dbReference type="HAMAP-Rule" id="MF_02003"/>
    </source>
</evidence>
<feature type="short sequence motif" description="'KMSKS' region" evidence="15">
    <location>
        <begin position="624"/>
        <end position="628"/>
    </location>
</feature>
<keyword evidence="8 15" id="KW-0547">Nucleotide-binding</keyword>
<dbReference type="GO" id="GO:0000049">
    <property type="term" value="F:tRNA binding"/>
    <property type="evidence" value="ECO:0007669"/>
    <property type="project" value="InterPro"/>
</dbReference>
<dbReference type="SUPFAM" id="SSF50677">
    <property type="entry name" value="ValRS/IleRS/LeuRS editing domain"/>
    <property type="match status" value="1"/>
</dbReference>